<dbReference type="EMBL" id="CU928180">
    <property type="protein sequence ID" value="CAR30562.1"/>
    <property type="molecule type" value="Genomic_DNA"/>
</dbReference>
<protein>
    <submittedName>
        <fullName evidence="1">KLTH0H12914p</fullName>
    </submittedName>
</protein>
<dbReference type="PANTHER" id="PTHR36436:SF6">
    <property type="entry name" value="SLL5081 PROTEIN"/>
    <property type="match status" value="1"/>
</dbReference>
<reference evidence="1 2" key="1">
    <citation type="journal article" date="2009" name="Genome Res.">
        <title>Comparative genomics of protoploid Saccharomycetaceae.</title>
        <authorList>
            <consortium name="The Genolevures Consortium"/>
            <person name="Souciet J.-L."/>
            <person name="Dujon B."/>
            <person name="Gaillardin C."/>
            <person name="Johnston M."/>
            <person name="Baret P.V."/>
            <person name="Cliften P."/>
            <person name="Sherman D.J."/>
            <person name="Weissenbach J."/>
            <person name="Westhof E."/>
            <person name="Wincker P."/>
            <person name="Jubin C."/>
            <person name="Poulain J."/>
            <person name="Barbe V."/>
            <person name="Segurens B."/>
            <person name="Artiguenave F."/>
            <person name="Anthouard V."/>
            <person name="Vacherie B."/>
            <person name="Val M.-E."/>
            <person name="Fulton R.S."/>
            <person name="Minx P."/>
            <person name="Wilson R."/>
            <person name="Durrens P."/>
            <person name="Jean G."/>
            <person name="Marck C."/>
            <person name="Martin T."/>
            <person name="Nikolski M."/>
            <person name="Rolland T."/>
            <person name="Seret M.-L."/>
            <person name="Casaregola S."/>
            <person name="Despons L."/>
            <person name="Fairhead C."/>
            <person name="Fischer G."/>
            <person name="Lafontaine I."/>
            <person name="Leh V."/>
            <person name="Lemaire M."/>
            <person name="de Montigny J."/>
            <person name="Neuveglise C."/>
            <person name="Thierry A."/>
            <person name="Blanc-Lenfle I."/>
            <person name="Bleykasten C."/>
            <person name="Diffels J."/>
            <person name="Fritsch E."/>
            <person name="Frangeul L."/>
            <person name="Goeffon A."/>
            <person name="Jauniaux N."/>
            <person name="Kachouri-Lafond R."/>
            <person name="Payen C."/>
            <person name="Potier S."/>
            <person name="Pribylova L."/>
            <person name="Ozanne C."/>
            <person name="Richard G.-F."/>
            <person name="Sacerdot C."/>
            <person name="Straub M.-L."/>
            <person name="Talla E."/>
        </authorList>
    </citation>
    <scope>NUCLEOTIDE SEQUENCE [LARGE SCALE GENOMIC DNA]</scope>
    <source>
        <strain evidence="2">ATCC 56472 / CBS 6340 / NRRL Y-8284</strain>
    </source>
</reference>
<proteinExistence type="predicted"/>
<dbReference type="RefSeq" id="XP_002556424.1">
    <property type="nucleotide sequence ID" value="XM_002556378.1"/>
</dbReference>
<dbReference type="eggNOG" id="ENOG502S4KN">
    <property type="taxonomic scope" value="Eukaryota"/>
</dbReference>
<keyword evidence="2" id="KW-1185">Reference proteome</keyword>
<dbReference type="GeneID" id="8294767"/>
<dbReference type="InterPro" id="IPR015315">
    <property type="entry name" value="DUF1963"/>
</dbReference>
<gene>
    <name evidence="1" type="ordered locus">KLTH0H12914g</name>
</gene>
<accession>C5E3F1</accession>
<evidence type="ECO:0000313" key="1">
    <source>
        <dbReference type="EMBL" id="CAR30562.1"/>
    </source>
</evidence>
<dbReference type="KEGG" id="lth:KLTH0H12914g"/>
<dbReference type="Pfam" id="PF09234">
    <property type="entry name" value="DUF1963"/>
    <property type="match status" value="1"/>
</dbReference>
<organism evidence="1 2">
    <name type="scientific">Lachancea thermotolerans (strain ATCC 56472 / CBS 6340 / NRRL Y-8284)</name>
    <name type="common">Yeast</name>
    <name type="synonym">Kluyveromyces thermotolerans</name>
    <dbReference type="NCBI Taxonomy" id="559295"/>
    <lineage>
        <taxon>Eukaryota</taxon>
        <taxon>Fungi</taxon>
        <taxon>Dikarya</taxon>
        <taxon>Ascomycota</taxon>
        <taxon>Saccharomycotina</taxon>
        <taxon>Saccharomycetes</taxon>
        <taxon>Saccharomycetales</taxon>
        <taxon>Saccharomycetaceae</taxon>
        <taxon>Lachancea</taxon>
    </lineage>
</organism>
<dbReference type="OrthoDB" id="4030310at2759"/>
<name>C5E3F1_LACTC</name>
<dbReference type="OMA" id="DYSHYTH"/>
<dbReference type="AlphaFoldDB" id="C5E3F1"/>
<sequence>MTKFLLPPEVEEYRAVFEQTQVESIRLEAKKGHTGPYDSKFGGEPYFPLGFQYPLDEDGRPMKLLAQINFEDMPTLENYPQYGILQFYLTTNNETYGLDYEPPHQQRYFRILYFEEVLGDEEKIVSDFSFLPEKKPNDEDFPIESEAKVTFVKQTEIISPFDYRFDKTVTVPSTVWNVDVQCKYEEMQDAFHHKIGGYGAFVQQDPREESRIDYSHYTHLLFQIASEDEIDCCWGDGGVANFFITREDLKNKCFDHVLYNWDCS</sequence>
<dbReference type="HOGENOM" id="CLU_056726_0_0_1"/>
<dbReference type="Gene3D" id="2.30.320.10">
    <property type="entry name" value="YwqG-like"/>
    <property type="match status" value="1"/>
</dbReference>
<dbReference type="SUPFAM" id="SSF103032">
    <property type="entry name" value="Hypothetical protein YwqG"/>
    <property type="match status" value="1"/>
</dbReference>
<dbReference type="InterPro" id="IPR035948">
    <property type="entry name" value="YwqG-like_sf"/>
</dbReference>
<dbReference type="PANTHER" id="PTHR36436">
    <property type="entry name" value="SLL5081 PROTEIN"/>
    <property type="match status" value="1"/>
</dbReference>
<evidence type="ECO:0000313" key="2">
    <source>
        <dbReference type="Proteomes" id="UP000002036"/>
    </source>
</evidence>
<dbReference type="InParanoid" id="C5E3F1"/>
<dbReference type="Proteomes" id="UP000002036">
    <property type="component" value="Chromosome H"/>
</dbReference>